<evidence type="ECO:0000256" key="4">
    <source>
        <dbReference type="ARBA" id="ARBA00022475"/>
    </source>
</evidence>
<dbReference type="InterPro" id="IPR040690">
    <property type="entry name" value="FtsX_ECD"/>
</dbReference>
<feature type="transmembrane region" description="Helical" evidence="11">
    <location>
        <begin position="21"/>
        <end position="42"/>
    </location>
</feature>
<evidence type="ECO:0000256" key="7">
    <source>
        <dbReference type="ARBA" id="ARBA00022989"/>
    </source>
</evidence>
<evidence type="ECO:0000256" key="8">
    <source>
        <dbReference type="ARBA" id="ARBA00023136"/>
    </source>
</evidence>
<feature type="transmembrane region" description="Helical" evidence="11">
    <location>
        <begin position="226"/>
        <end position="253"/>
    </location>
</feature>
<dbReference type="AlphaFoldDB" id="A0A1G2ECW3"/>
<feature type="domain" description="FtsX extracellular" evidence="13">
    <location>
        <begin position="59"/>
        <end position="147"/>
    </location>
</feature>
<keyword evidence="6 11" id="KW-0812">Transmembrane</keyword>
<dbReference type="PANTHER" id="PTHR47755">
    <property type="entry name" value="CELL DIVISION PROTEIN FTSX"/>
    <property type="match status" value="1"/>
</dbReference>
<dbReference type="InterPro" id="IPR003838">
    <property type="entry name" value="ABC3_permease_C"/>
</dbReference>
<dbReference type="EMBL" id="MHMG01000012">
    <property type="protein sequence ID" value="OGZ23646.1"/>
    <property type="molecule type" value="Genomic_DNA"/>
</dbReference>
<dbReference type="Pfam" id="PF18075">
    <property type="entry name" value="FtsX_ECD"/>
    <property type="match status" value="1"/>
</dbReference>
<name>A0A1G2ECW3_9BACT</name>
<dbReference type="Proteomes" id="UP000176406">
    <property type="component" value="Unassembled WGS sequence"/>
</dbReference>
<evidence type="ECO:0000256" key="11">
    <source>
        <dbReference type="SAM" id="Phobius"/>
    </source>
</evidence>
<evidence type="ECO:0000256" key="3">
    <source>
        <dbReference type="ARBA" id="ARBA00021907"/>
    </source>
</evidence>
<keyword evidence="9 10" id="KW-0131">Cell cycle</keyword>
<feature type="transmembrane region" description="Helical" evidence="11">
    <location>
        <begin position="182"/>
        <end position="205"/>
    </location>
</feature>
<evidence type="ECO:0000313" key="15">
    <source>
        <dbReference type="Proteomes" id="UP000176406"/>
    </source>
</evidence>
<evidence type="ECO:0000256" key="2">
    <source>
        <dbReference type="ARBA" id="ARBA00007379"/>
    </source>
</evidence>
<gene>
    <name evidence="14" type="ORF">A3A08_02155</name>
</gene>
<dbReference type="InterPro" id="IPR004513">
    <property type="entry name" value="FtsX"/>
</dbReference>
<keyword evidence="7 11" id="KW-1133">Transmembrane helix</keyword>
<comment type="similarity">
    <text evidence="2 10">Belongs to the ABC-4 integral membrane protein family. FtsX subfamily.</text>
</comment>
<proteinExistence type="inferred from homology"/>
<evidence type="ECO:0000256" key="5">
    <source>
        <dbReference type="ARBA" id="ARBA00022618"/>
    </source>
</evidence>
<evidence type="ECO:0000313" key="14">
    <source>
        <dbReference type="EMBL" id="OGZ23646.1"/>
    </source>
</evidence>
<keyword evidence="4 10" id="KW-1003">Cell membrane</keyword>
<organism evidence="14 15">
    <name type="scientific">Candidatus Nealsonbacteria bacterium RIFCSPLOWO2_01_FULL_41_9</name>
    <dbReference type="NCBI Taxonomy" id="1801671"/>
    <lineage>
        <taxon>Bacteria</taxon>
        <taxon>Candidatus Nealsoniibacteriota</taxon>
    </lineage>
</organism>
<evidence type="ECO:0000259" key="12">
    <source>
        <dbReference type="Pfam" id="PF02687"/>
    </source>
</evidence>
<evidence type="ECO:0000256" key="6">
    <source>
        <dbReference type="ARBA" id="ARBA00022692"/>
    </source>
</evidence>
<evidence type="ECO:0000259" key="13">
    <source>
        <dbReference type="Pfam" id="PF18075"/>
    </source>
</evidence>
<dbReference type="Pfam" id="PF02687">
    <property type="entry name" value="FtsX"/>
    <property type="match status" value="1"/>
</dbReference>
<dbReference type="PANTHER" id="PTHR47755:SF1">
    <property type="entry name" value="CELL DIVISION PROTEIN FTSX"/>
    <property type="match status" value="1"/>
</dbReference>
<dbReference type="GO" id="GO:0051301">
    <property type="term" value="P:cell division"/>
    <property type="evidence" value="ECO:0007669"/>
    <property type="project" value="UniProtKB-KW"/>
</dbReference>
<dbReference type="Gene3D" id="3.30.70.3040">
    <property type="match status" value="1"/>
</dbReference>
<keyword evidence="5 10" id="KW-0132">Cell division</keyword>
<feature type="domain" description="ABC3 transporter permease C-terminal" evidence="12">
    <location>
        <begin position="181"/>
        <end position="302"/>
    </location>
</feature>
<evidence type="ECO:0000256" key="9">
    <source>
        <dbReference type="ARBA" id="ARBA00023306"/>
    </source>
</evidence>
<sequence length="302" mass="33978">MLNSFKRIIYLGYRGLVGDGGQIFATIFILTVAILLASSLFLSGRVSQFLINSLESKADISVYFQEIALEEDILQARDELEKMPEVKEIIYISKDQALEEFKARYADNLVLMDSIRELGGNPFLASLRIQAKNPNQYQAIADYLDSLNLADIIEKVDYSQRQNVIERIFSITSFLGKTGLSFSLILAVIAILITFNTIKLAIYNYQEEVKIQRLVGASNWFIRGPFLAQGAIAGIISALISLLVLFFIAWLFSPKVQVFLPDLNILKMFWSNFGFIFLIQFAVGIALGSISSLIAIRKYLKI</sequence>
<reference evidence="14 15" key="1">
    <citation type="journal article" date="2016" name="Nat. Commun.">
        <title>Thousands of microbial genomes shed light on interconnected biogeochemical processes in an aquifer system.</title>
        <authorList>
            <person name="Anantharaman K."/>
            <person name="Brown C.T."/>
            <person name="Hug L.A."/>
            <person name="Sharon I."/>
            <person name="Castelle C.J."/>
            <person name="Probst A.J."/>
            <person name="Thomas B.C."/>
            <person name="Singh A."/>
            <person name="Wilkins M.J."/>
            <person name="Karaoz U."/>
            <person name="Brodie E.L."/>
            <person name="Williams K.H."/>
            <person name="Hubbard S.S."/>
            <person name="Banfield J.F."/>
        </authorList>
    </citation>
    <scope>NUCLEOTIDE SEQUENCE [LARGE SCALE GENOMIC DNA]</scope>
</reference>
<accession>A0A1G2ECW3</accession>
<feature type="transmembrane region" description="Helical" evidence="11">
    <location>
        <begin position="273"/>
        <end position="296"/>
    </location>
</feature>
<dbReference type="PIRSF" id="PIRSF003097">
    <property type="entry name" value="FtsX"/>
    <property type="match status" value="1"/>
</dbReference>
<comment type="caution">
    <text evidence="14">The sequence shown here is derived from an EMBL/GenBank/DDBJ whole genome shotgun (WGS) entry which is preliminary data.</text>
</comment>
<protein>
    <recommendedName>
        <fullName evidence="3 10">Cell division protein FtsX</fullName>
    </recommendedName>
</protein>
<dbReference type="GO" id="GO:0005886">
    <property type="term" value="C:plasma membrane"/>
    <property type="evidence" value="ECO:0007669"/>
    <property type="project" value="UniProtKB-SubCell"/>
</dbReference>
<evidence type="ECO:0000256" key="10">
    <source>
        <dbReference type="PIRNR" id="PIRNR003097"/>
    </source>
</evidence>
<evidence type="ECO:0000256" key="1">
    <source>
        <dbReference type="ARBA" id="ARBA00004651"/>
    </source>
</evidence>
<comment type="subcellular location">
    <subcellularLocation>
        <location evidence="1">Cell membrane</location>
        <topology evidence="1">Multi-pass membrane protein</topology>
    </subcellularLocation>
</comment>
<keyword evidence="8 10" id="KW-0472">Membrane</keyword>